<name>A0A0D7BE96_9AGAR</name>
<accession>A0A0D7BE96</accession>
<feature type="compositionally biased region" description="Polar residues" evidence="1">
    <location>
        <begin position="58"/>
        <end position="67"/>
    </location>
</feature>
<feature type="compositionally biased region" description="Polar residues" evidence="1">
    <location>
        <begin position="286"/>
        <end position="303"/>
    </location>
</feature>
<evidence type="ECO:0000256" key="1">
    <source>
        <dbReference type="SAM" id="MobiDB-lite"/>
    </source>
</evidence>
<feature type="region of interest" description="Disordered" evidence="1">
    <location>
        <begin position="106"/>
        <end position="133"/>
    </location>
</feature>
<feature type="region of interest" description="Disordered" evidence="1">
    <location>
        <begin position="31"/>
        <end position="83"/>
    </location>
</feature>
<organism evidence="2 3">
    <name type="scientific">Cylindrobasidium torrendii FP15055 ss-10</name>
    <dbReference type="NCBI Taxonomy" id="1314674"/>
    <lineage>
        <taxon>Eukaryota</taxon>
        <taxon>Fungi</taxon>
        <taxon>Dikarya</taxon>
        <taxon>Basidiomycota</taxon>
        <taxon>Agaricomycotina</taxon>
        <taxon>Agaricomycetes</taxon>
        <taxon>Agaricomycetidae</taxon>
        <taxon>Agaricales</taxon>
        <taxon>Marasmiineae</taxon>
        <taxon>Physalacriaceae</taxon>
        <taxon>Cylindrobasidium</taxon>
    </lineage>
</organism>
<gene>
    <name evidence="2" type="ORF">CYLTODRAFT_453481</name>
</gene>
<proteinExistence type="predicted"/>
<dbReference type="Proteomes" id="UP000054007">
    <property type="component" value="Unassembled WGS sequence"/>
</dbReference>
<dbReference type="EMBL" id="KN880501">
    <property type="protein sequence ID" value="KIY68510.1"/>
    <property type="molecule type" value="Genomic_DNA"/>
</dbReference>
<dbReference type="OrthoDB" id="3270670at2759"/>
<feature type="region of interest" description="Disordered" evidence="1">
    <location>
        <begin position="208"/>
        <end position="312"/>
    </location>
</feature>
<dbReference type="STRING" id="1314674.A0A0D7BE96"/>
<sequence length="409" mass="44703">MPNYSHQVTSYGSVPEALTWATPTPVTATTRFSSSSLDGAVPMTPPLPHVGTVPMPSPASNTRSAATKSRHKMSSRTSSRTAKVTVEVVKQEPGSPTFIMEPLGPEADAGHDTDASGTSSKFSVHGHGAPSEVPLRASQAGRKMRSMMGVFRLNPFAVQGDTTSDLTWCGEVPGPLPESPKTHEWQLDNYDSGIPDYDLVGDAELATLERLSSPEPPTHKRKRSQYWSDDEDKMIHKRRKSLDSLYSSVPMAPKREEAPTPSTTPRGTVHQSAKALEKPQNPYPSAISSQYTTPDDYNNTAWQSSPSATPPTPASSFFMTPAQQYEQLHQDTDVYAPPSTELHYETTYAAYPGVYVPPYTPAPTFDLFPAAQEYTSSRTNRRTSFPFPSIDAFASSSLLHGPELLRYYA</sequence>
<feature type="compositionally biased region" description="Polar residues" evidence="1">
    <location>
        <begin position="260"/>
        <end position="271"/>
    </location>
</feature>
<dbReference type="AlphaFoldDB" id="A0A0D7BE96"/>
<protein>
    <submittedName>
        <fullName evidence="2">Uncharacterized protein</fullName>
    </submittedName>
</protein>
<reference evidence="2 3" key="1">
    <citation type="journal article" date="2015" name="Fungal Genet. Biol.">
        <title>Evolution of novel wood decay mechanisms in Agaricales revealed by the genome sequences of Fistulina hepatica and Cylindrobasidium torrendii.</title>
        <authorList>
            <person name="Floudas D."/>
            <person name="Held B.W."/>
            <person name="Riley R."/>
            <person name="Nagy L.G."/>
            <person name="Koehler G."/>
            <person name="Ransdell A.S."/>
            <person name="Younus H."/>
            <person name="Chow J."/>
            <person name="Chiniquy J."/>
            <person name="Lipzen A."/>
            <person name="Tritt A."/>
            <person name="Sun H."/>
            <person name="Haridas S."/>
            <person name="LaButti K."/>
            <person name="Ohm R.A."/>
            <person name="Kues U."/>
            <person name="Blanchette R.A."/>
            <person name="Grigoriev I.V."/>
            <person name="Minto R.E."/>
            <person name="Hibbett D.S."/>
        </authorList>
    </citation>
    <scope>NUCLEOTIDE SEQUENCE [LARGE SCALE GENOMIC DNA]</scope>
    <source>
        <strain evidence="2 3">FP15055 ss-10</strain>
    </source>
</reference>
<evidence type="ECO:0000313" key="2">
    <source>
        <dbReference type="EMBL" id="KIY68510.1"/>
    </source>
</evidence>
<evidence type="ECO:0000313" key="3">
    <source>
        <dbReference type="Proteomes" id="UP000054007"/>
    </source>
</evidence>
<keyword evidence="3" id="KW-1185">Reference proteome</keyword>